<dbReference type="GO" id="GO:0008033">
    <property type="term" value="P:tRNA processing"/>
    <property type="evidence" value="ECO:0007669"/>
    <property type="project" value="UniProtKB-KW"/>
</dbReference>
<proteinExistence type="inferred from homology"/>
<keyword evidence="4" id="KW-0547">Nucleotide-binding</keyword>
<comment type="catalytic activity">
    <reaction evidence="6">
        <text>cytidine(34) in tRNA(Ile2) + L-lysine + ATP = lysidine(34) in tRNA(Ile2) + AMP + diphosphate + H(+)</text>
        <dbReference type="Rhea" id="RHEA:43744"/>
        <dbReference type="Rhea" id="RHEA-COMP:10625"/>
        <dbReference type="Rhea" id="RHEA-COMP:10670"/>
        <dbReference type="ChEBI" id="CHEBI:15378"/>
        <dbReference type="ChEBI" id="CHEBI:30616"/>
        <dbReference type="ChEBI" id="CHEBI:32551"/>
        <dbReference type="ChEBI" id="CHEBI:33019"/>
        <dbReference type="ChEBI" id="CHEBI:82748"/>
        <dbReference type="ChEBI" id="CHEBI:83665"/>
        <dbReference type="ChEBI" id="CHEBI:456215"/>
        <dbReference type="EC" id="6.3.4.19"/>
    </reaction>
</comment>
<name>A0AA39V889_9LECA</name>
<sequence length="591" mass="67411">MIGLAVSGGVDSTALAVLCHGLTREHRHQRKPHLAVKFKAFIVDHNAREGSSEEAERVRGRLKRLTPRILSLAWPSNVKPLDLPHFETQARTLRYQALGTACRDHGCDYLMVGHHKDDHAETVMMRLASGHTSRGILGIRPHTDLPECWGIHGVHRSGLCEANSQRLWIKHLQGQRVLSDIAPKNLIFERGGIQLLRPLITFNKKRLMETCRANAVKWEEDSTNAEPWRTPRNAVRKFFQSYKLPVALRKDSMLALSNQNRKYIGIQMSVAENELNQCDVSVFDLRSGRLVVRLPNRASPEDGARSHTYKTELRVSTAFLLRELAYAVSPLEDIAFGSMEPAVMSIYPELFDGQNLMHQPTSFTTGGVHFQRLPWPLSQHRIDPRPRDSRKSVPEMERLNPDFVWQLTRQPLSNELPSFTIPPIRVNPSLLSDSDTYPPDMYPMSSDSPWSPWQLWDGRYWIRVLNRLTQHLVVRPLQRSDLRVIEATIGGDRYKVLRKLLGAAAPNKIRWTLPAIAQVDDSQPSLSRVLALPTLGPGGHLAVVNEKGHKRLEWQVRYKKPYPGFRIDRKSNTSRPLRLQSDPAYMPTWND</sequence>
<evidence type="ECO:0000256" key="3">
    <source>
        <dbReference type="ARBA" id="ARBA00022694"/>
    </source>
</evidence>
<keyword evidence="3" id="KW-0819">tRNA processing</keyword>
<dbReference type="CDD" id="cd01992">
    <property type="entry name" value="TilS_N"/>
    <property type="match status" value="1"/>
</dbReference>
<dbReference type="InterPro" id="IPR012795">
    <property type="entry name" value="tRNA_Ile_lys_synt_N"/>
</dbReference>
<dbReference type="EC" id="6.3.4.19" evidence="1"/>
<feature type="region of interest" description="Disordered" evidence="7">
    <location>
        <begin position="567"/>
        <end position="591"/>
    </location>
</feature>
<dbReference type="Pfam" id="PF01171">
    <property type="entry name" value="ATP_bind_3"/>
    <property type="match status" value="1"/>
</dbReference>
<evidence type="ECO:0000256" key="5">
    <source>
        <dbReference type="ARBA" id="ARBA00022840"/>
    </source>
</evidence>
<dbReference type="GO" id="GO:0005524">
    <property type="term" value="F:ATP binding"/>
    <property type="evidence" value="ECO:0007669"/>
    <property type="project" value="UniProtKB-KW"/>
</dbReference>
<keyword evidence="2" id="KW-0436">Ligase</keyword>
<dbReference type="InterPro" id="IPR014729">
    <property type="entry name" value="Rossmann-like_a/b/a_fold"/>
</dbReference>
<dbReference type="AlphaFoldDB" id="A0AA39V889"/>
<keyword evidence="10" id="KW-1185">Reference proteome</keyword>
<dbReference type="InterPro" id="IPR012094">
    <property type="entry name" value="tRNA_Ile_lys_synt"/>
</dbReference>
<dbReference type="SUPFAM" id="SSF52402">
    <property type="entry name" value="Adenine nucleotide alpha hydrolases-like"/>
    <property type="match status" value="1"/>
</dbReference>
<comment type="caution">
    <text evidence="9">The sequence shown here is derived from an EMBL/GenBank/DDBJ whole genome shotgun (WGS) entry which is preliminary data.</text>
</comment>
<evidence type="ECO:0000256" key="4">
    <source>
        <dbReference type="ARBA" id="ARBA00022741"/>
    </source>
</evidence>
<evidence type="ECO:0000256" key="7">
    <source>
        <dbReference type="SAM" id="MobiDB-lite"/>
    </source>
</evidence>
<evidence type="ECO:0000256" key="6">
    <source>
        <dbReference type="ARBA" id="ARBA00048539"/>
    </source>
</evidence>
<dbReference type="Gene3D" id="3.40.50.620">
    <property type="entry name" value="HUPs"/>
    <property type="match status" value="1"/>
</dbReference>
<dbReference type="InterPro" id="IPR011063">
    <property type="entry name" value="TilS/TtcA_N"/>
</dbReference>
<accession>A0AA39V889</accession>
<protein>
    <recommendedName>
        <fullName evidence="1">tRNA(Ile)-lysidine synthetase</fullName>
        <ecNumber evidence="1">6.3.4.19</ecNumber>
    </recommendedName>
</protein>
<evidence type="ECO:0000259" key="8">
    <source>
        <dbReference type="Pfam" id="PF01171"/>
    </source>
</evidence>
<dbReference type="NCBIfam" id="TIGR02432">
    <property type="entry name" value="lysidine_TilS_N"/>
    <property type="match status" value="1"/>
</dbReference>
<evidence type="ECO:0000313" key="10">
    <source>
        <dbReference type="Proteomes" id="UP001166286"/>
    </source>
</evidence>
<evidence type="ECO:0000256" key="1">
    <source>
        <dbReference type="ARBA" id="ARBA00013267"/>
    </source>
</evidence>
<evidence type="ECO:0000313" key="9">
    <source>
        <dbReference type="EMBL" id="KAK0512130.1"/>
    </source>
</evidence>
<feature type="domain" description="tRNA(Ile)-lysidine/2-thiocytidine synthase N-terminal" evidence="8">
    <location>
        <begin position="2"/>
        <end position="237"/>
    </location>
</feature>
<dbReference type="PANTHER" id="PTHR43033">
    <property type="entry name" value="TRNA(ILE)-LYSIDINE SYNTHASE-RELATED"/>
    <property type="match status" value="1"/>
</dbReference>
<keyword evidence="5" id="KW-0067">ATP-binding</keyword>
<dbReference type="PANTHER" id="PTHR43033:SF1">
    <property type="entry name" value="TRNA(ILE)-LYSIDINE SYNTHASE-RELATED"/>
    <property type="match status" value="1"/>
</dbReference>
<dbReference type="HAMAP" id="MF_01161">
    <property type="entry name" value="tRNA_Ile_lys_synt"/>
    <property type="match status" value="1"/>
</dbReference>
<evidence type="ECO:0000256" key="2">
    <source>
        <dbReference type="ARBA" id="ARBA00022598"/>
    </source>
</evidence>
<organism evidence="9 10">
    <name type="scientific">Cladonia borealis</name>
    <dbReference type="NCBI Taxonomy" id="184061"/>
    <lineage>
        <taxon>Eukaryota</taxon>
        <taxon>Fungi</taxon>
        <taxon>Dikarya</taxon>
        <taxon>Ascomycota</taxon>
        <taxon>Pezizomycotina</taxon>
        <taxon>Lecanoromycetes</taxon>
        <taxon>OSLEUM clade</taxon>
        <taxon>Lecanoromycetidae</taxon>
        <taxon>Lecanorales</taxon>
        <taxon>Lecanorineae</taxon>
        <taxon>Cladoniaceae</taxon>
        <taxon>Cladonia</taxon>
    </lineage>
</organism>
<reference evidence="9" key="1">
    <citation type="submission" date="2023-03" db="EMBL/GenBank/DDBJ databases">
        <title>Complete genome of Cladonia borealis.</title>
        <authorList>
            <person name="Park H."/>
        </authorList>
    </citation>
    <scope>NUCLEOTIDE SEQUENCE</scope>
    <source>
        <strain evidence="9">ANT050790</strain>
    </source>
</reference>
<gene>
    <name evidence="9" type="ORF">JMJ35_005258</name>
</gene>
<dbReference type="EMBL" id="JAFEKC020000011">
    <property type="protein sequence ID" value="KAK0512130.1"/>
    <property type="molecule type" value="Genomic_DNA"/>
</dbReference>
<dbReference type="Proteomes" id="UP001166286">
    <property type="component" value="Unassembled WGS sequence"/>
</dbReference>
<dbReference type="GO" id="GO:0032267">
    <property type="term" value="F:tRNA(Ile)-lysidine synthase activity"/>
    <property type="evidence" value="ECO:0007669"/>
    <property type="project" value="UniProtKB-EC"/>
</dbReference>